<feature type="domain" description="PIH1D1/2/3 CS-like" evidence="5">
    <location>
        <begin position="310"/>
        <end position="376"/>
    </location>
</feature>
<evidence type="ECO:0000313" key="7">
    <source>
        <dbReference type="RefSeq" id="XP_014663019.1"/>
    </source>
</evidence>
<reference evidence="7" key="1">
    <citation type="submission" date="2025-08" db="UniProtKB">
        <authorList>
            <consortium name="RefSeq"/>
        </authorList>
    </citation>
    <scope>IDENTIFICATION</scope>
</reference>
<organism evidence="6 7">
    <name type="scientific">Priapulus caudatus</name>
    <name type="common">Priapulid worm</name>
    <dbReference type="NCBI Taxonomy" id="37621"/>
    <lineage>
        <taxon>Eukaryota</taxon>
        <taxon>Metazoa</taxon>
        <taxon>Ecdysozoa</taxon>
        <taxon>Scalidophora</taxon>
        <taxon>Priapulida</taxon>
        <taxon>Priapulimorpha</taxon>
        <taxon>Priapulimorphida</taxon>
        <taxon>Priapulidae</taxon>
        <taxon>Priapulus</taxon>
    </lineage>
</organism>
<feature type="compositionally biased region" description="Polar residues" evidence="3">
    <location>
        <begin position="191"/>
        <end position="205"/>
    </location>
</feature>
<dbReference type="GeneID" id="106805795"/>
<dbReference type="InterPro" id="IPR041442">
    <property type="entry name" value="PIH1D1/2/3_CS-like"/>
</dbReference>
<dbReference type="InterPro" id="IPR050734">
    <property type="entry name" value="PIH1/Kintoun_subfamily"/>
</dbReference>
<dbReference type="Proteomes" id="UP000695022">
    <property type="component" value="Unplaced"/>
</dbReference>
<proteinExistence type="inferred from homology"/>
<keyword evidence="6" id="KW-1185">Reference proteome</keyword>
<evidence type="ECO:0000256" key="1">
    <source>
        <dbReference type="ARBA" id="ARBA00008511"/>
    </source>
</evidence>
<accession>A0ABM1DSU8</accession>
<feature type="region of interest" description="Disordered" evidence="3">
    <location>
        <begin position="237"/>
        <end position="260"/>
    </location>
</feature>
<dbReference type="Pfam" id="PF08190">
    <property type="entry name" value="PIH1"/>
    <property type="match status" value="1"/>
</dbReference>
<dbReference type="PANTHER" id="PTHR22997">
    <property type="entry name" value="PIH1 DOMAIN-CONTAINING PROTEIN 1"/>
    <property type="match status" value="1"/>
</dbReference>
<comment type="similarity">
    <text evidence="1">Belongs to the PIH1 family.</text>
</comment>
<evidence type="ECO:0000256" key="3">
    <source>
        <dbReference type="SAM" id="MobiDB-lite"/>
    </source>
</evidence>
<dbReference type="RefSeq" id="XP_014663019.1">
    <property type="nucleotide sequence ID" value="XM_014807533.1"/>
</dbReference>
<evidence type="ECO:0000259" key="4">
    <source>
        <dbReference type="Pfam" id="PF08190"/>
    </source>
</evidence>
<name>A0ABM1DSU8_PRICU</name>
<dbReference type="InterPro" id="IPR012981">
    <property type="entry name" value="PIH1_N"/>
</dbReference>
<evidence type="ECO:0000259" key="5">
    <source>
        <dbReference type="Pfam" id="PF18201"/>
    </source>
</evidence>
<feature type="domain" description="PIH1 N-terminal" evidence="4">
    <location>
        <begin position="36"/>
        <end position="139"/>
    </location>
</feature>
<sequence>MADDICSQVQQVWNMLSDLQMEAPEEYHKLLKSSMNEILPPRANMCFSTVKVRNDTRVFVNVCQWNKVPAPRSKCEAISMLAGTWDTGFDQKGSFSVTAVAVNSSVLEECCSNNEERQMLIDLIISFIEHHSAVSLSHTYSLLPDTNFQPGLKTLSLEKFFVVQPRIGDGSLLTPNPSSLVNVLSEKRNSAKPTTIANSTLSGSADNHKKESTASNSSKPEPSLVDYYKTQLKEVKDHGSDKMPNDKHSPAPSSEISGQDRDVVICSTPTLLDMNEVSTKHSTDLSAKKSHVTTPKHVVEILPQEGACAKRVQVTITLQGILIAASCQLDVTQEDLTVVAGQYSLNLKMPFMVDVDSVSAKFDKSTSILVVTLDIKP</sequence>
<protein>
    <recommendedName>
        <fullName evidence="2">PIH1 domain-containing protein 2</fullName>
    </recommendedName>
</protein>
<evidence type="ECO:0000256" key="2">
    <source>
        <dbReference type="ARBA" id="ARBA00040541"/>
    </source>
</evidence>
<gene>
    <name evidence="7" type="primary">LOC106805795</name>
</gene>
<dbReference type="Pfam" id="PF18201">
    <property type="entry name" value="PIH1_CS"/>
    <property type="match status" value="1"/>
</dbReference>
<evidence type="ECO:0000313" key="6">
    <source>
        <dbReference type="Proteomes" id="UP000695022"/>
    </source>
</evidence>
<dbReference type="PANTHER" id="PTHR22997:SF6">
    <property type="entry name" value="PIH1 DOMAIN-CONTAINING PROTEIN 2"/>
    <property type="match status" value="1"/>
</dbReference>
<feature type="region of interest" description="Disordered" evidence="3">
    <location>
        <begin position="185"/>
        <end position="223"/>
    </location>
</feature>
<feature type="compositionally biased region" description="Basic and acidic residues" evidence="3">
    <location>
        <begin position="237"/>
        <end position="249"/>
    </location>
</feature>